<dbReference type="Proteomes" id="UP001642464">
    <property type="component" value="Unassembled WGS sequence"/>
</dbReference>
<evidence type="ECO:0000256" key="1">
    <source>
        <dbReference type="SAM" id="Coils"/>
    </source>
</evidence>
<dbReference type="EMBL" id="CAXAMM010043906">
    <property type="protein sequence ID" value="CAK9112243.1"/>
    <property type="molecule type" value="Genomic_DNA"/>
</dbReference>
<reference evidence="3 4" key="1">
    <citation type="submission" date="2024-02" db="EMBL/GenBank/DDBJ databases">
        <authorList>
            <person name="Chen Y."/>
            <person name="Shah S."/>
            <person name="Dougan E. K."/>
            <person name="Thang M."/>
            <person name="Chan C."/>
        </authorList>
    </citation>
    <scope>NUCLEOTIDE SEQUENCE [LARGE SCALE GENOMIC DNA]</scope>
</reference>
<keyword evidence="1" id="KW-0175">Coiled coil</keyword>
<name>A0ABP0SIP3_9DINO</name>
<comment type="caution">
    <text evidence="3">The sequence shown here is derived from an EMBL/GenBank/DDBJ whole genome shotgun (WGS) entry which is preliminary data.</text>
</comment>
<feature type="coiled-coil region" evidence="1">
    <location>
        <begin position="213"/>
        <end position="247"/>
    </location>
</feature>
<feature type="coiled-coil region" evidence="1">
    <location>
        <begin position="100"/>
        <end position="127"/>
    </location>
</feature>
<keyword evidence="4" id="KW-1185">Reference proteome</keyword>
<evidence type="ECO:0000256" key="2">
    <source>
        <dbReference type="SAM" id="MobiDB-lite"/>
    </source>
</evidence>
<gene>
    <name evidence="3" type="ORF">SCF082_LOCUS52047</name>
</gene>
<proteinExistence type="predicted"/>
<organism evidence="3 4">
    <name type="scientific">Durusdinium trenchii</name>
    <dbReference type="NCBI Taxonomy" id="1381693"/>
    <lineage>
        <taxon>Eukaryota</taxon>
        <taxon>Sar</taxon>
        <taxon>Alveolata</taxon>
        <taxon>Dinophyceae</taxon>
        <taxon>Suessiales</taxon>
        <taxon>Symbiodiniaceae</taxon>
        <taxon>Durusdinium</taxon>
    </lineage>
</organism>
<accession>A0ABP0SIP3</accession>
<protein>
    <submittedName>
        <fullName evidence="3">Uncharacterized protein</fullName>
    </submittedName>
</protein>
<feature type="region of interest" description="Disordered" evidence="2">
    <location>
        <begin position="503"/>
        <end position="555"/>
    </location>
</feature>
<sequence length="555" mass="62477">MAMMKDDFSMIKPATPRDVGMGSTTDTWRSFDDARYSPDLKGVAAPPPKMKLATEDDEVMQEFVQSHLVSTLNPIHEEVSTIRGVMHEMEARVTKFASQIARQSTKIEEQEHELQNLNSALAAKDSRMTAMHQLIIATRAENADIRGNTDSNKAALDKVDDKWQGTLGVLQNLQLQQDKQGSEIRKLYHTIAASDQKASDLVETRLNNLNSFCKELCNQQRDMENAINTLRAQEDETREKLKNASCAHDQFRQDVIEKFGLRDVRSKAIEAKVTSLSQEIEKPIANLRATDKELSHVKGKVAVLESQNFHNQICEILDSLKDFVRRLSTAEEEIVQVRRKSAEQFHVRDKLLRKLDDKATKHSMDLADLTSAQKIDIEHLAALQANLAPILVKTRQQGEETGEQPDNNLSFDDELKELREQAAVQRDTLDKCTNKLDMVHHLLESLKQKEQRDFDSSYTQISGLQEDLGDANALLTKLDARVELVQKYFTGLGRGLQDTHTAMTGDSSVLPQKNVKQLPTLPATTPRSGLLSDPRKPSRQGFARPLSSLQNEPPN</sequence>
<feature type="compositionally biased region" description="Polar residues" evidence="2">
    <location>
        <begin position="503"/>
        <end position="527"/>
    </location>
</feature>
<evidence type="ECO:0000313" key="3">
    <source>
        <dbReference type="EMBL" id="CAK9112243.1"/>
    </source>
</evidence>
<evidence type="ECO:0000313" key="4">
    <source>
        <dbReference type="Proteomes" id="UP001642464"/>
    </source>
</evidence>